<comment type="caution">
    <text evidence="10">The sequence shown here is derived from an EMBL/GenBank/DDBJ whole genome shotgun (WGS) entry which is preliminary data.</text>
</comment>
<evidence type="ECO:0000256" key="1">
    <source>
        <dbReference type="ARBA" id="ARBA00004170"/>
    </source>
</evidence>
<organism evidence="10 11">
    <name type="scientific">Cereibacter sphaeroides</name>
    <name type="common">Rhodobacter sphaeroides</name>
    <dbReference type="NCBI Taxonomy" id="1063"/>
    <lineage>
        <taxon>Bacteria</taxon>
        <taxon>Pseudomonadati</taxon>
        <taxon>Pseudomonadota</taxon>
        <taxon>Alphaproteobacteria</taxon>
        <taxon>Rhodobacterales</taxon>
        <taxon>Paracoccaceae</taxon>
        <taxon>Cereibacter</taxon>
    </lineage>
</organism>
<evidence type="ECO:0000259" key="8">
    <source>
        <dbReference type="Pfam" id="PF00501"/>
    </source>
</evidence>
<dbReference type="Gene3D" id="3.40.50.12780">
    <property type="entry name" value="N-terminal domain of ligase-like"/>
    <property type="match status" value="1"/>
</dbReference>
<evidence type="ECO:0000313" key="10">
    <source>
        <dbReference type="EMBL" id="RHZ94498.1"/>
    </source>
</evidence>
<dbReference type="InterPro" id="IPR025110">
    <property type="entry name" value="AMP-bd_C"/>
</dbReference>
<keyword evidence="4" id="KW-0472">Membrane</keyword>
<dbReference type="InterPro" id="IPR042099">
    <property type="entry name" value="ANL_N_sf"/>
</dbReference>
<comment type="pathway">
    <text evidence="2">Lipid metabolism; fatty acid beta-oxidation.</text>
</comment>
<dbReference type="RefSeq" id="WP_119000320.1">
    <property type="nucleotide sequence ID" value="NZ_QWGP01000012.1"/>
</dbReference>
<comment type="subcellular location">
    <subcellularLocation>
        <location evidence="1">Membrane</location>
        <topology evidence="1">Peripheral membrane protein</topology>
    </subcellularLocation>
</comment>
<evidence type="ECO:0000256" key="3">
    <source>
        <dbReference type="ARBA" id="ARBA00022598"/>
    </source>
</evidence>
<sequence>MADALATLFARMAAAEGKTALIEADGTAVSYAALLRRVEEALTRLACEGVPRGASVQLCGDFGAASVVWLLALWRHGACVSPVAPTSFERRADFAAVARAGWRIEAADERLERLAGGSDHPLLARLRAEEAPGLVIFTSGTTGAPKGAVHDVRRLLGKFAAPGKDLVTLAFLLFDHIAGIDTLLYALSNGSTLVCLPDRSVPTVIDRIRRHRVEVLPTAPSFLNLLLLNAGEGLSLPSLRIVTYGAETMPQALLERLADALPGVQLIQKYGTSELGALRSRSEGGRSLWIRLEGAGTAWRVVEGRLEIRTATAMLGYLNAPDPFTADGWYRTGDLVEVEGDRLRFLGRAGDTINVGGQKVLPAEVEGALLALPGVAEAAVHGAPHPILGAVVVARVRMAEAGLAPAEQRTALRRGLAGRLEPYKIPQKIEIVTEALTTERFKQKRG</sequence>
<dbReference type="PANTHER" id="PTHR43767">
    <property type="entry name" value="LONG-CHAIN-FATTY-ACID--COA LIGASE"/>
    <property type="match status" value="1"/>
</dbReference>
<accession>A0AAX1UKC7</accession>
<dbReference type="Pfam" id="PF00501">
    <property type="entry name" value="AMP-binding"/>
    <property type="match status" value="2"/>
</dbReference>
<dbReference type="EMBL" id="QWGP01000012">
    <property type="protein sequence ID" value="RHZ94498.1"/>
    <property type="molecule type" value="Genomic_DNA"/>
</dbReference>
<dbReference type="InterPro" id="IPR020845">
    <property type="entry name" value="AMP-binding_CS"/>
</dbReference>
<feature type="domain" description="AMP-binding enzyme C-terminal" evidence="9">
    <location>
        <begin position="364"/>
        <end position="438"/>
    </location>
</feature>
<proteinExistence type="predicted"/>
<evidence type="ECO:0000256" key="7">
    <source>
        <dbReference type="ARBA" id="ARBA00042773"/>
    </source>
</evidence>
<evidence type="ECO:0000256" key="4">
    <source>
        <dbReference type="ARBA" id="ARBA00023136"/>
    </source>
</evidence>
<gene>
    <name evidence="10" type="ORF">D1114_12175</name>
</gene>
<dbReference type="EC" id="6.2.1.3" evidence="5"/>
<dbReference type="PROSITE" id="PS00455">
    <property type="entry name" value="AMP_BINDING"/>
    <property type="match status" value="1"/>
</dbReference>
<dbReference type="Proteomes" id="UP000266305">
    <property type="component" value="Unassembled WGS sequence"/>
</dbReference>
<dbReference type="CDD" id="cd04433">
    <property type="entry name" value="AFD_class_I"/>
    <property type="match status" value="1"/>
</dbReference>
<dbReference type="Gene3D" id="3.30.300.30">
    <property type="match status" value="1"/>
</dbReference>
<dbReference type="Pfam" id="PF13193">
    <property type="entry name" value="AMP-binding_C"/>
    <property type="match status" value="1"/>
</dbReference>
<dbReference type="AlphaFoldDB" id="A0AAX1UKC7"/>
<dbReference type="InterPro" id="IPR045851">
    <property type="entry name" value="AMP-bd_C_sf"/>
</dbReference>
<evidence type="ECO:0000313" key="11">
    <source>
        <dbReference type="Proteomes" id="UP000266305"/>
    </source>
</evidence>
<dbReference type="PANTHER" id="PTHR43767:SF8">
    <property type="entry name" value="LONG-CHAIN-FATTY-ACID--COA LIGASE"/>
    <property type="match status" value="1"/>
</dbReference>
<evidence type="ECO:0000259" key="9">
    <source>
        <dbReference type="Pfam" id="PF13193"/>
    </source>
</evidence>
<evidence type="ECO:0000256" key="6">
    <source>
        <dbReference type="ARBA" id="ARBA00039545"/>
    </source>
</evidence>
<evidence type="ECO:0000256" key="5">
    <source>
        <dbReference type="ARBA" id="ARBA00026121"/>
    </source>
</evidence>
<protein>
    <recommendedName>
        <fullName evidence="6">Long-chain-fatty-acid--CoA ligase</fullName>
        <ecNumber evidence="5">6.2.1.3</ecNumber>
    </recommendedName>
    <alternativeName>
        <fullName evidence="7">Long-chain acyl-CoA synthetase</fullName>
    </alternativeName>
</protein>
<feature type="domain" description="AMP-dependent synthetase/ligase" evidence="8">
    <location>
        <begin position="125"/>
        <end position="278"/>
    </location>
</feature>
<dbReference type="InterPro" id="IPR000873">
    <property type="entry name" value="AMP-dep_synth/lig_dom"/>
</dbReference>
<reference evidence="10 11" key="1">
    <citation type="submission" date="2018-08" db="EMBL/GenBank/DDBJ databases">
        <title>Draft genome sequence of Rhodobacter sphaeroides FY.</title>
        <authorList>
            <person name="Rayyan A."/>
            <person name="Meyer T.E."/>
            <person name="Kyndt J.A."/>
        </authorList>
    </citation>
    <scope>NUCLEOTIDE SEQUENCE [LARGE SCALE GENOMIC DNA]</scope>
    <source>
        <strain evidence="10 11">FY</strain>
    </source>
</reference>
<dbReference type="SUPFAM" id="SSF56801">
    <property type="entry name" value="Acetyl-CoA synthetase-like"/>
    <property type="match status" value="1"/>
</dbReference>
<feature type="domain" description="AMP-dependent synthetase/ligase" evidence="8">
    <location>
        <begin position="12"/>
        <end position="94"/>
    </location>
</feature>
<dbReference type="InterPro" id="IPR050237">
    <property type="entry name" value="ATP-dep_AMP-bd_enzyme"/>
</dbReference>
<evidence type="ECO:0000256" key="2">
    <source>
        <dbReference type="ARBA" id="ARBA00005005"/>
    </source>
</evidence>
<keyword evidence="3 10" id="KW-0436">Ligase</keyword>
<name>A0AAX1UKC7_CERSP</name>
<dbReference type="GO" id="GO:0016020">
    <property type="term" value="C:membrane"/>
    <property type="evidence" value="ECO:0007669"/>
    <property type="project" value="UniProtKB-SubCell"/>
</dbReference>
<dbReference type="GO" id="GO:0004467">
    <property type="term" value="F:long-chain fatty acid-CoA ligase activity"/>
    <property type="evidence" value="ECO:0007669"/>
    <property type="project" value="UniProtKB-EC"/>
</dbReference>